<accession>A0A8S8X9B7</accession>
<evidence type="ECO:0000313" key="2">
    <source>
        <dbReference type="EMBL" id="GIL37887.1"/>
    </source>
</evidence>
<dbReference type="RefSeq" id="WP_420240789.1">
    <property type="nucleotide sequence ID" value="NZ_BOPV01000001.1"/>
</dbReference>
<dbReference type="InterPro" id="IPR051125">
    <property type="entry name" value="ABC-4/HrtB_transporter"/>
</dbReference>
<proteinExistence type="predicted"/>
<gene>
    <name evidence="2" type="ORF">TMPK1_01240</name>
</gene>
<feature type="transmembrane region" description="Helical" evidence="1">
    <location>
        <begin position="310"/>
        <end position="343"/>
    </location>
</feature>
<keyword evidence="1" id="KW-1133">Transmembrane helix</keyword>
<evidence type="ECO:0000256" key="1">
    <source>
        <dbReference type="SAM" id="Phobius"/>
    </source>
</evidence>
<keyword evidence="1" id="KW-0472">Membrane</keyword>
<feature type="transmembrane region" description="Helical" evidence="1">
    <location>
        <begin position="271"/>
        <end position="289"/>
    </location>
</feature>
<organism evidence="2 3">
    <name type="scientific">Roseiterribacter gracilis</name>
    <dbReference type="NCBI Taxonomy" id="2812848"/>
    <lineage>
        <taxon>Bacteria</taxon>
        <taxon>Pseudomonadati</taxon>
        <taxon>Pseudomonadota</taxon>
        <taxon>Alphaproteobacteria</taxon>
        <taxon>Rhodospirillales</taxon>
        <taxon>Roseiterribacteraceae</taxon>
        <taxon>Roseiterribacter</taxon>
    </lineage>
</organism>
<name>A0A8S8X9B7_9PROT</name>
<dbReference type="AlphaFoldDB" id="A0A8S8X9B7"/>
<dbReference type="PANTHER" id="PTHR43738">
    <property type="entry name" value="ABC TRANSPORTER, MEMBRANE PROTEIN"/>
    <property type="match status" value="1"/>
</dbReference>
<protein>
    <submittedName>
        <fullName evidence="2">Membrane protein</fullName>
    </submittedName>
</protein>
<dbReference type="PANTHER" id="PTHR43738:SF2">
    <property type="entry name" value="ABC TRANSPORTER PERMEASE"/>
    <property type="match status" value="1"/>
</dbReference>
<comment type="caution">
    <text evidence="2">The sequence shown here is derived from an EMBL/GenBank/DDBJ whole genome shotgun (WGS) entry which is preliminary data.</text>
</comment>
<sequence length="388" mass="39930">MNPLPLLRAELRRAPRTAAALVLLVSLAVALAVGVVAFERALRRGSTDAAAPFDLLVGAAGSPTQMVLTSVYLQPAQLPPLDGTSWSKLTRRPDVAGASPLIISDTWRGYPVVGTTSTMVTRLTRSTAGVPAFKAADEAIVGADVPLDVGAAFQSAHGTEGPDHTTLPYHVIKRLPPLGTPYDRAIIVPVESVWMLHGFGNGHSDAAALGAPWDETPPPVSALVISPRQTADAFRIRADARKDGMVAAFPAEELTRLYSLLGQARDAARDVSLGAALLVALAALVAAAVHLNAAASRLALLRALGAPRSYVLLAAWSLGAGLLSTGAILGLPLGLLLVLGARAAAASAWGLHLPFEIGTAELGVAFGAAVAGALLAFLPAISAYRRAP</sequence>
<feature type="transmembrane region" description="Helical" evidence="1">
    <location>
        <begin position="363"/>
        <end position="384"/>
    </location>
</feature>
<keyword evidence="3" id="KW-1185">Reference proteome</keyword>
<dbReference type="EMBL" id="BOPV01000001">
    <property type="protein sequence ID" value="GIL37887.1"/>
    <property type="molecule type" value="Genomic_DNA"/>
</dbReference>
<reference evidence="2" key="1">
    <citation type="submission" date="2021-02" db="EMBL/GenBank/DDBJ databases">
        <title>Genome sequence of Rhodospirillales sp. strain TMPK1 isolated from soil.</title>
        <authorList>
            <person name="Nakai R."/>
            <person name="Kusada H."/>
            <person name="Tamaki H."/>
        </authorList>
    </citation>
    <scope>NUCLEOTIDE SEQUENCE</scope>
    <source>
        <strain evidence="2">TMPK1</strain>
    </source>
</reference>
<dbReference type="Proteomes" id="UP000681075">
    <property type="component" value="Unassembled WGS sequence"/>
</dbReference>
<evidence type="ECO:0000313" key="3">
    <source>
        <dbReference type="Proteomes" id="UP000681075"/>
    </source>
</evidence>
<keyword evidence="1" id="KW-0812">Transmembrane</keyword>